<evidence type="ECO:0000313" key="1">
    <source>
        <dbReference type="Proteomes" id="UP000887580"/>
    </source>
</evidence>
<dbReference type="WBParaSite" id="PS1159_v2.g15801.t1">
    <property type="protein sequence ID" value="PS1159_v2.g15801.t1"/>
    <property type="gene ID" value="PS1159_v2.g15801"/>
</dbReference>
<name>A0AC35FBP5_9BILA</name>
<dbReference type="Proteomes" id="UP000887580">
    <property type="component" value="Unplaced"/>
</dbReference>
<evidence type="ECO:0000313" key="2">
    <source>
        <dbReference type="WBParaSite" id="PS1159_v2.g15801.t1"/>
    </source>
</evidence>
<accession>A0AC35FBP5</accession>
<reference evidence="2" key="1">
    <citation type="submission" date="2022-11" db="UniProtKB">
        <authorList>
            <consortium name="WormBaseParasite"/>
        </authorList>
    </citation>
    <scope>IDENTIFICATION</scope>
</reference>
<organism evidence="1 2">
    <name type="scientific">Panagrolaimus sp. PS1159</name>
    <dbReference type="NCBI Taxonomy" id="55785"/>
    <lineage>
        <taxon>Eukaryota</taxon>
        <taxon>Metazoa</taxon>
        <taxon>Ecdysozoa</taxon>
        <taxon>Nematoda</taxon>
        <taxon>Chromadorea</taxon>
        <taxon>Rhabditida</taxon>
        <taxon>Tylenchina</taxon>
        <taxon>Panagrolaimomorpha</taxon>
        <taxon>Panagrolaimoidea</taxon>
        <taxon>Panagrolaimidae</taxon>
        <taxon>Panagrolaimus</taxon>
    </lineage>
</organism>
<proteinExistence type="predicted"/>
<protein>
    <submittedName>
        <fullName evidence="2">Cilia- and flagella-associated protein 36</fullName>
    </submittedName>
</protein>
<sequence length="452" mass="51221">MFRKRSQSAPKRPSEKVIFKKFLEFLQTSMWQFPTSMFIEQNSIVFDRDQLEPNLFKTIHSKFAKVVDSLIAAHCEDAKITPKELVEALKQVDKSKKLTYKERVLLEPVVAAQDFNVFVPMMMRKNVELQLQALKLVQHVTGMIPTAMTLPEEDAPLWDILRDEDECERYILISVIRKSREDFSNEKSPDEYWGNMADQVKERSAEEEEMLKSIQEHSQQGIDDAIMKNLETGLQSLLLHETHQGSSASDKPTSPPKTADSDVKAAPIKPPRSASSNRPGTSKKQQTIVATHEKPALKKSEERRKSVSGTTVTVGAAPPKTPKKPNIAPLSPDSEANSPKAYSPANPISPTTKFDYRSLLKDREQIPEEKIAERTAYLKQQRDKLLEMKRAEREKQLQEQSEKASVERPRTAMAARKALSDADSKLESRRAIASKLKAQIVDANYDEKQPLI</sequence>